<dbReference type="GO" id="GO:0031380">
    <property type="term" value="C:nuclear RNA-directed RNA polymerase complex"/>
    <property type="evidence" value="ECO:0007669"/>
    <property type="project" value="TreeGrafter"/>
</dbReference>
<dbReference type="AlphaFoldDB" id="A0AAW1M0T0"/>
<dbReference type="InterPro" id="IPR058751">
    <property type="entry name" value="RDRP_helical"/>
</dbReference>
<gene>
    <name evidence="14" type="ORF">RND81_03G158700</name>
</gene>
<keyword evidence="2 8" id="KW-0696">RNA-directed RNA polymerase</keyword>
<dbReference type="GO" id="GO:0003968">
    <property type="term" value="F:RNA-directed RNA polymerase activity"/>
    <property type="evidence" value="ECO:0007669"/>
    <property type="project" value="UniProtKB-KW"/>
</dbReference>
<keyword evidence="5 8" id="KW-0694">RNA-binding</keyword>
<dbReference type="InterPro" id="IPR007855">
    <property type="entry name" value="RDRP"/>
</dbReference>
<evidence type="ECO:0000256" key="1">
    <source>
        <dbReference type="ARBA" id="ARBA00005762"/>
    </source>
</evidence>
<evidence type="ECO:0000259" key="9">
    <source>
        <dbReference type="Pfam" id="PF05183"/>
    </source>
</evidence>
<dbReference type="Pfam" id="PF24572">
    <property type="entry name" value="RBD_RDR6"/>
    <property type="match status" value="1"/>
</dbReference>
<keyword evidence="6 8" id="KW-0943">RNA-mediated gene silencing</keyword>
<dbReference type="Pfam" id="PF24577">
    <property type="entry name" value="RDR6_2nd"/>
    <property type="match status" value="1"/>
</dbReference>
<dbReference type="PANTHER" id="PTHR23079">
    <property type="entry name" value="RNA-DEPENDENT RNA POLYMERASE"/>
    <property type="match status" value="1"/>
</dbReference>
<dbReference type="InterPro" id="IPR057596">
    <property type="entry name" value="RDRP_core"/>
</dbReference>
<accession>A0AAW1M0T0</accession>
<evidence type="ECO:0000256" key="7">
    <source>
        <dbReference type="ARBA" id="ARBA00048744"/>
    </source>
</evidence>
<dbReference type="Proteomes" id="UP001443914">
    <property type="component" value="Unassembled WGS sequence"/>
</dbReference>
<dbReference type="GO" id="GO:0030422">
    <property type="term" value="P:siRNA processing"/>
    <property type="evidence" value="ECO:0007669"/>
    <property type="project" value="TreeGrafter"/>
</dbReference>
<evidence type="ECO:0000259" key="13">
    <source>
        <dbReference type="Pfam" id="PF26253"/>
    </source>
</evidence>
<keyword evidence="3 8" id="KW-0808">Transferase</keyword>
<comment type="caution">
    <text evidence="14">The sequence shown here is derived from an EMBL/GenBank/DDBJ whole genome shotgun (WGS) entry which is preliminary data.</text>
</comment>
<feature type="domain" description="RDRP C-terminal head" evidence="13">
    <location>
        <begin position="1024"/>
        <end position="1189"/>
    </location>
</feature>
<protein>
    <recommendedName>
        <fullName evidence="8">RNA-dependent RNA polymerase</fullName>
        <ecNumber evidence="8">2.7.7.48</ecNumber>
    </recommendedName>
</protein>
<organism evidence="14 15">
    <name type="scientific">Saponaria officinalis</name>
    <name type="common">Common soapwort</name>
    <name type="synonym">Lychnis saponaria</name>
    <dbReference type="NCBI Taxonomy" id="3572"/>
    <lineage>
        <taxon>Eukaryota</taxon>
        <taxon>Viridiplantae</taxon>
        <taxon>Streptophyta</taxon>
        <taxon>Embryophyta</taxon>
        <taxon>Tracheophyta</taxon>
        <taxon>Spermatophyta</taxon>
        <taxon>Magnoliopsida</taxon>
        <taxon>eudicotyledons</taxon>
        <taxon>Gunneridae</taxon>
        <taxon>Pentapetalae</taxon>
        <taxon>Caryophyllales</taxon>
        <taxon>Caryophyllaceae</taxon>
        <taxon>Caryophylleae</taxon>
        <taxon>Saponaria</taxon>
    </lineage>
</organism>
<evidence type="ECO:0000259" key="10">
    <source>
        <dbReference type="Pfam" id="PF24572"/>
    </source>
</evidence>
<feature type="domain" description="RDRP core" evidence="9">
    <location>
        <begin position="418"/>
        <end position="1002"/>
    </location>
</feature>
<comment type="similarity">
    <text evidence="1 8">Belongs to the RdRP family.</text>
</comment>
<evidence type="ECO:0000313" key="14">
    <source>
        <dbReference type="EMBL" id="KAK9742248.1"/>
    </source>
</evidence>
<feature type="domain" description="RNA-dependent RNA polymerase 6-like second" evidence="11">
    <location>
        <begin position="132"/>
        <end position="295"/>
    </location>
</feature>
<evidence type="ECO:0000256" key="8">
    <source>
        <dbReference type="RuleBase" id="RU363098"/>
    </source>
</evidence>
<keyword evidence="15" id="KW-1185">Reference proteome</keyword>
<feature type="domain" description="RDRP helical" evidence="12">
    <location>
        <begin position="319"/>
        <end position="402"/>
    </location>
</feature>
<comment type="catalytic activity">
    <reaction evidence="7 8">
        <text>RNA(n) + a ribonucleoside 5'-triphosphate = RNA(n+1) + diphosphate</text>
        <dbReference type="Rhea" id="RHEA:21248"/>
        <dbReference type="Rhea" id="RHEA-COMP:14527"/>
        <dbReference type="Rhea" id="RHEA-COMP:17342"/>
        <dbReference type="ChEBI" id="CHEBI:33019"/>
        <dbReference type="ChEBI" id="CHEBI:61557"/>
        <dbReference type="ChEBI" id="CHEBI:140395"/>
        <dbReference type="EC" id="2.7.7.48"/>
    </reaction>
</comment>
<evidence type="ECO:0000256" key="5">
    <source>
        <dbReference type="ARBA" id="ARBA00022884"/>
    </source>
</evidence>
<evidence type="ECO:0000259" key="11">
    <source>
        <dbReference type="Pfam" id="PF24577"/>
    </source>
</evidence>
<reference evidence="14 15" key="1">
    <citation type="submission" date="2024-03" db="EMBL/GenBank/DDBJ databases">
        <title>WGS assembly of Saponaria officinalis var. Norfolk2.</title>
        <authorList>
            <person name="Jenkins J."/>
            <person name="Shu S."/>
            <person name="Grimwood J."/>
            <person name="Barry K."/>
            <person name="Goodstein D."/>
            <person name="Schmutz J."/>
            <person name="Leebens-Mack J."/>
            <person name="Osbourn A."/>
        </authorList>
    </citation>
    <scope>NUCLEOTIDE SEQUENCE [LARGE SCALE GENOMIC DNA]</scope>
    <source>
        <strain evidence="15">cv. Norfolk2</strain>
        <strain evidence="14">JIC</strain>
        <tissue evidence="14">Leaf</tissue>
    </source>
</reference>
<proteinExistence type="inferred from homology"/>
<evidence type="ECO:0000256" key="6">
    <source>
        <dbReference type="ARBA" id="ARBA00023158"/>
    </source>
</evidence>
<dbReference type="InterPro" id="IPR057297">
    <property type="entry name" value="RDR6-like_2nd"/>
</dbReference>
<evidence type="ECO:0000259" key="12">
    <source>
        <dbReference type="Pfam" id="PF26252"/>
    </source>
</evidence>
<evidence type="ECO:0000256" key="2">
    <source>
        <dbReference type="ARBA" id="ARBA00022484"/>
    </source>
</evidence>
<evidence type="ECO:0000256" key="4">
    <source>
        <dbReference type="ARBA" id="ARBA00022695"/>
    </source>
</evidence>
<dbReference type="Pfam" id="PF26253">
    <property type="entry name" value="RdRP_head"/>
    <property type="match status" value="1"/>
</dbReference>
<feature type="domain" description="RNA-dependent RNA polymerase 6-like RNA-binding" evidence="10">
    <location>
        <begin position="10"/>
        <end position="111"/>
    </location>
</feature>
<dbReference type="Pfam" id="PF26252">
    <property type="entry name" value="RdRP_helical"/>
    <property type="match status" value="1"/>
</dbReference>
<evidence type="ECO:0000313" key="15">
    <source>
        <dbReference type="Proteomes" id="UP001443914"/>
    </source>
</evidence>
<dbReference type="EC" id="2.7.7.48" evidence="8"/>
<dbReference type="InterPro" id="IPR057298">
    <property type="entry name" value="RDR6-like_RBD"/>
</dbReference>
<dbReference type="PANTHER" id="PTHR23079:SF18">
    <property type="entry name" value="RNA-DEPENDENT RNA POLYMERASE 6"/>
    <property type="match status" value="1"/>
</dbReference>
<dbReference type="InterPro" id="IPR058752">
    <property type="entry name" value="RDRP_C_head"/>
</dbReference>
<comment type="function">
    <text evidence="8">Probably involved in the RNA silencing pathway and required for the generation of small interfering RNAs (siRNAs).</text>
</comment>
<dbReference type="EMBL" id="JBDFQZ010000003">
    <property type="protein sequence ID" value="KAK9742248.1"/>
    <property type="molecule type" value="Genomic_DNA"/>
</dbReference>
<sequence>MGSKNNDNDLVVTQISFGGFDNNVTAKEFADYLEAAVGVLVWRCRLKKSWTPPESYPDFQIQDVEELENTNDYEKVEPHAFVHFATPESVSCVLDAAGRGDLIMFGNPLIVSAGPTNPFRMNQRRREIIPYKLSDVCLDVGTLVSRDELLVSWRGPARGITFAVDPFDGTCKFYFKKKTVFAFKGENRNAVIDCDFKVEFLVRDITEIKRYTDYSALVILLHLSSSPLVYYRTADDDIYNSVPFDLLDDDDPWIRTTDFTCNGTVGRCSSYRISIPPRNGPKLQRALKYLMERRVVVESPTEKLRLKDEPQFAMKMSDYFFCVQYERGIPFDVTFMLNVVIHKGIFNQHQLSDRFFDLVRTQSTEINVAALRHISSYMRPIFDACKRLQLVHDWILRNPKLLRDPKLTDIVEVRRLIITPTKAYCLPPEVELSNRVLRQYNHVADRFLRVTFMDEGLQMLNSNVLSCYGAPILKKIKMNSFVQRTSVFNRVKSILRQGFYMCGRNYTFLAFSANQLRDRSAWFFAEDKTDQSLTVNNIRSWMGRFTNRNVAKCAARMGQCFSSTYATVEVSPKDVDSNFPDIERNGYIFSDGIGIISEDLAMQVAEKLQLKDNPPCAYQIRFGGCKGVVACWPGKDDGIKLHLRPSMNKFQSKHTVVEVCSWTRFQPGFLNRQIITLLSALNVSDDVFWRMQETMVSNLDQMIVNAEVAFDILTESCADQGNTGAIMLSAGFRPQTEPHLRSMLTCIRAAQLTDLREKARIFVPSGRWLMGCLDELGVLEQGQCFVQVSHPCLENCFSKHGSQFSETKNLEVVKGLVIVGKNPCLHPGDIRVLEAVDAPGLHHLYDCVVFPQKGDRPHTDEASGSDLDGDLYFVAWDPWLIPPSKQSWPPMEYTPAAVKELPRQVSHLDIIEFFTKNMVNENLGVICSAHVVHADSSSYGALDENCLRLAELAALAVDFPKTGKVVTMPNELKPKMYPDFMGKPDNQSYNSKRILGRLYRRILDDEHAFTSSSDLNVAPKDIFYDADLEVSGSDVYINEAWGLKCSYVGQVNGLLAQYKVNKEAEIVTGHVWSMPKYSSRKTGELKEKLKHAYNSLKREFRQHFDKLSNELEVEQICDEEKNAMYERKASAWYRVTYHPEWVKKSLDLRGPDGETQSDPILSFAWIPSDYLARIKVRRGGRSSNEDLQKPINSLAKYLAERLQVS</sequence>
<dbReference type="Pfam" id="PF05183">
    <property type="entry name" value="RdRP"/>
    <property type="match status" value="1"/>
</dbReference>
<dbReference type="GO" id="GO:0003723">
    <property type="term" value="F:RNA binding"/>
    <property type="evidence" value="ECO:0007669"/>
    <property type="project" value="UniProtKB-KW"/>
</dbReference>
<name>A0AAW1M0T0_SAPOF</name>
<dbReference type="EMBL" id="JBDFQZ010000003">
    <property type="protein sequence ID" value="KAK9742249.1"/>
    <property type="molecule type" value="Genomic_DNA"/>
</dbReference>
<keyword evidence="4 8" id="KW-0548">Nucleotidyltransferase</keyword>
<evidence type="ECO:0000256" key="3">
    <source>
        <dbReference type="ARBA" id="ARBA00022679"/>
    </source>
</evidence>